<gene>
    <name evidence="2" type="ORF">BOTBODRAFT_595578</name>
</gene>
<sequence length="78" mass="8541">MRRQVLIASSRQPRVLAETPFMPDGPKYGAHGPTESTCASRVKRLRLGGRPRNASAREEADPRDVILVCLSLKETAPA</sequence>
<keyword evidence="3" id="KW-1185">Reference proteome</keyword>
<evidence type="ECO:0000313" key="3">
    <source>
        <dbReference type="Proteomes" id="UP000027195"/>
    </source>
</evidence>
<dbReference type="Proteomes" id="UP000027195">
    <property type="component" value="Unassembled WGS sequence"/>
</dbReference>
<evidence type="ECO:0000313" key="2">
    <source>
        <dbReference type="EMBL" id="KDQ07699.1"/>
    </source>
</evidence>
<reference evidence="3" key="1">
    <citation type="journal article" date="2014" name="Proc. Natl. Acad. Sci. U.S.A.">
        <title>Extensive sampling of basidiomycete genomes demonstrates inadequacy of the white-rot/brown-rot paradigm for wood decay fungi.</title>
        <authorList>
            <person name="Riley R."/>
            <person name="Salamov A.A."/>
            <person name="Brown D.W."/>
            <person name="Nagy L.G."/>
            <person name="Floudas D."/>
            <person name="Held B.W."/>
            <person name="Levasseur A."/>
            <person name="Lombard V."/>
            <person name="Morin E."/>
            <person name="Otillar R."/>
            <person name="Lindquist E.A."/>
            <person name="Sun H."/>
            <person name="LaButti K.M."/>
            <person name="Schmutz J."/>
            <person name="Jabbour D."/>
            <person name="Luo H."/>
            <person name="Baker S.E."/>
            <person name="Pisabarro A.G."/>
            <person name="Walton J.D."/>
            <person name="Blanchette R.A."/>
            <person name="Henrissat B."/>
            <person name="Martin F."/>
            <person name="Cullen D."/>
            <person name="Hibbett D.S."/>
            <person name="Grigoriev I.V."/>
        </authorList>
    </citation>
    <scope>NUCLEOTIDE SEQUENCE [LARGE SCALE GENOMIC DNA]</scope>
    <source>
        <strain evidence="3">FD-172 SS1</strain>
    </source>
</reference>
<name>A0A067LWW5_BOTB1</name>
<proteinExistence type="predicted"/>
<dbReference type="InParanoid" id="A0A067LWW5"/>
<dbReference type="AlphaFoldDB" id="A0A067LWW5"/>
<accession>A0A067LWW5</accession>
<dbReference type="EMBL" id="KL198102">
    <property type="protein sequence ID" value="KDQ07699.1"/>
    <property type="molecule type" value="Genomic_DNA"/>
</dbReference>
<organism evidence="2 3">
    <name type="scientific">Botryobasidium botryosum (strain FD-172 SS1)</name>
    <dbReference type="NCBI Taxonomy" id="930990"/>
    <lineage>
        <taxon>Eukaryota</taxon>
        <taxon>Fungi</taxon>
        <taxon>Dikarya</taxon>
        <taxon>Basidiomycota</taxon>
        <taxon>Agaricomycotina</taxon>
        <taxon>Agaricomycetes</taxon>
        <taxon>Cantharellales</taxon>
        <taxon>Botryobasidiaceae</taxon>
        <taxon>Botryobasidium</taxon>
    </lineage>
</organism>
<feature type="region of interest" description="Disordered" evidence="1">
    <location>
        <begin position="17"/>
        <end position="40"/>
    </location>
</feature>
<protein>
    <submittedName>
        <fullName evidence="2">Uncharacterized protein</fullName>
    </submittedName>
</protein>
<dbReference type="HOGENOM" id="CLU_2621722_0_0_1"/>
<evidence type="ECO:0000256" key="1">
    <source>
        <dbReference type="SAM" id="MobiDB-lite"/>
    </source>
</evidence>